<proteinExistence type="predicted"/>
<organism evidence="2 3">
    <name type="scientific">Heterotrigona itama</name>
    <dbReference type="NCBI Taxonomy" id="395501"/>
    <lineage>
        <taxon>Eukaryota</taxon>
        <taxon>Metazoa</taxon>
        <taxon>Ecdysozoa</taxon>
        <taxon>Arthropoda</taxon>
        <taxon>Hexapoda</taxon>
        <taxon>Insecta</taxon>
        <taxon>Pterygota</taxon>
        <taxon>Neoptera</taxon>
        <taxon>Endopterygota</taxon>
        <taxon>Hymenoptera</taxon>
        <taxon>Apocrita</taxon>
        <taxon>Aculeata</taxon>
        <taxon>Apoidea</taxon>
        <taxon>Anthophila</taxon>
        <taxon>Apidae</taxon>
        <taxon>Heterotrigona</taxon>
    </lineage>
</organism>
<dbReference type="OrthoDB" id="10658139at2759"/>
<evidence type="ECO:0000256" key="1">
    <source>
        <dbReference type="SAM" id="MobiDB-lite"/>
    </source>
</evidence>
<feature type="compositionally biased region" description="Basic and acidic residues" evidence="1">
    <location>
        <begin position="111"/>
        <end position="135"/>
    </location>
</feature>
<sequence>SSRSLSFHRHGNSYSIRREDHGEDADSSLAEAYTSTEKERARGHNPRYLMNSQQPASARGESFYGRRDETKMPVQRRKSSWPPVPVATRVQEGKTRIFQCGTREGKKKRGRRDEQQQLQREEKEQKGEEVEKKEE</sequence>
<evidence type="ECO:0000313" key="2">
    <source>
        <dbReference type="EMBL" id="CAD1479953.1"/>
    </source>
</evidence>
<evidence type="ECO:0000313" key="3">
    <source>
        <dbReference type="Proteomes" id="UP000752696"/>
    </source>
</evidence>
<feature type="compositionally biased region" description="Basic residues" evidence="1">
    <location>
        <begin position="1"/>
        <end position="11"/>
    </location>
</feature>
<dbReference type="Proteomes" id="UP000752696">
    <property type="component" value="Unassembled WGS sequence"/>
</dbReference>
<protein>
    <submittedName>
        <fullName evidence="2">Uncharacterized protein</fullName>
    </submittedName>
</protein>
<dbReference type="EMBL" id="CAJDYZ010011741">
    <property type="protein sequence ID" value="CAD1479953.1"/>
    <property type="molecule type" value="Genomic_DNA"/>
</dbReference>
<comment type="caution">
    <text evidence="2">The sequence shown here is derived from an EMBL/GenBank/DDBJ whole genome shotgun (WGS) entry which is preliminary data.</text>
</comment>
<reference evidence="2" key="1">
    <citation type="submission" date="2020-07" db="EMBL/GenBank/DDBJ databases">
        <authorList>
            <person name="Nazaruddin N."/>
        </authorList>
    </citation>
    <scope>NUCLEOTIDE SEQUENCE</scope>
</reference>
<feature type="region of interest" description="Disordered" evidence="1">
    <location>
        <begin position="98"/>
        <end position="135"/>
    </location>
</feature>
<accession>A0A6V7HHZ2</accession>
<keyword evidence="3" id="KW-1185">Reference proteome</keyword>
<feature type="region of interest" description="Disordered" evidence="1">
    <location>
        <begin position="1"/>
        <end position="85"/>
    </location>
</feature>
<dbReference type="AlphaFoldDB" id="A0A6V7HHZ2"/>
<feature type="non-terminal residue" evidence="2">
    <location>
        <position position="135"/>
    </location>
</feature>
<name>A0A6V7HHZ2_9HYME</name>
<gene>
    <name evidence="2" type="ORF">MHI_LOCUS890546</name>
</gene>